<dbReference type="Proteomes" id="UP000251960">
    <property type="component" value="Chromosome 3"/>
</dbReference>
<feature type="compositionally biased region" description="Basic and acidic residues" evidence="4">
    <location>
        <begin position="353"/>
        <end position="362"/>
    </location>
</feature>
<dbReference type="SMART" id="SM01114">
    <property type="entry name" value="CXC"/>
    <property type="match status" value="3"/>
</dbReference>
<evidence type="ECO:0000256" key="1">
    <source>
        <dbReference type="ARBA" id="ARBA00004123"/>
    </source>
</evidence>
<feature type="compositionally biased region" description="Polar residues" evidence="4">
    <location>
        <begin position="363"/>
        <end position="376"/>
    </location>
</feature>
<evidence type="ECO:0000256" key="4">
    <source>
        <dbReference type="SAM" id="MobiDB-lite"/>
    </source>
</evidence>
<keyword evidence="3" id="KW-0539">Nucleus</keyword>
<dbReference type="GO" id="GO:0005634">
    <property type="term" value="C:nucleus"/>
    <property type="evidence" value="ECO:0007669"/>
    <property type="project" value="UniProtKB-SubCell"/>
</dbReference>
<organism evidence="6 7">
    <name type="scientific">Zea mays</name>
    <name type="common">Maize</name>
    <dbReference type="NCBI Taxonomy" id="4577"/>
    <lineage>
        <taxon>Eukaryota</taxon>
        <taxon>Viridiplantae</taxon>
        <taxon>Streptophyta</taxon>
        <taxon>Embryophyta</taxon>
        <taxon>Tracheophyta</taxon>
        <taxon>Spermatophyta</taxon>
        <taxon>Magnoliopsida</taxon>
        <taxon>Liliopsida</taxon>
        <taxon>Poales</taxon>
        <taxon>Poaceae</taxon>
        <taxon>PACMAD clade</taxon>
        <taxon>Panicoideae</taxon>
        <taxon>Andropogonodae</taxon>
        <taxon>Andropogoneae</taxon>
        <taxon>Tripsacinae</taxon>
        <taxon>Zea</taxon>
    </lineage>
</organism>
<accession>A0A3L6FLS4</accession>
<feature type="domain" description="CRC" evidence="5">
    <location>
        <begin position="646"/>
        <end position="758"/>
    </location>
</feature>
<feature type="region of interest" description="Disordered" evidence="4">
    <location>
        <begin position="834"/>
        <end position="861"/>
    </location>
</feature>
<comment type="similarity">
    <text evidence="2">Belongs to the lin-54 family.</text>
</comment>
<dbReference type="ExpressionAtlas" id="A0A3L6FLS4">
    <property type="expression patterns" value="baseline and differential"/>
</dbReference>
<dbReference type="InterPro" id="IPR005172">
    <property type="entry name" value="CRC"/>
</dbReference>
<evidence type="ECO:0000313" key="7">
    <source>
        <dbReference type="Proteomes" id="UP000251960"/>
    </source>
</evidence>
<dbReference type="PANTHER" id="PTHR46159">
    <property type="entry name" value="PROTEIN TESMIN/TSO1-LIKE CXC 2"/>
    <property type="match status" value="1"/>
</dbReference>
<name>A0A3L6FLS4_MAIZE</name>
<comment type="subcellular location">
    <subcellularLocation>
        <location evidence="1">Nucleus</location>
    </subcellularLocation>
</comment>
<feature type="region of interest" description="Disordered" evidence="4">
    <location>
        <begin position="770"/>
        <end position="816"/>
    </location>
</feature>
<dbReference type="AlphaFoldDB" id="A0A3L6FLS4"/>
<feature type="domain" description="CRC" evidence="5">
    <location>
        <begin position="474"/>
        <end position="599"/>
    </location>
</feature>
<comment type="caution">
    <text evidence="6">The sequence shown here is derived from an EMBL/GenBank/DDBJ whole genome shotgun (WGS) entry which is preliminary data.</text>
</comment>
<feature type="region of interest" description="Disordered" evidence="4">
    <location>
        <begin position="419"/>
        <end position="438"/>
    </location>
</feature>
<dbReference type="InterPro" id="IPR044522">
    <property type="entry name" value="TSO1-like"/>
</dbReference>
<feature type="compositionally biased region" description="Polar residues" evidence="4">
    <location>
        <begin position="802"/>
        <end position="816"/>
    </location>
</feature>
<dbReference type="PROSITE" id="PS51634">
    <property type="entry name" value="CRC"/>
    <property type="match status" value="2"/>
</dbReference>
<feature type="region of interest" description="Disordered" evidence="4">
    <location>
        <begin position="351"/>
        <end position="376"/>
    </location>
</feature>
<evidence type="ECO:0000313" key="6">
    <source>
        <dbReference type="EMBL" id="PWZ34146.1"/>
    </source>
</evidence>
<gene>
    <name evidence="6" type="primary">TSO1_1</name>
    <name evidence="6" type="ORF">Zm00014a_032432</name>
</gene>
<reference evidence="6 7" key="1">
    <citation type="journal article" date="2018" name="Nat. Genet.">
        <title>Extensive intraspecific gene order and gene structural variations between Mo17 and other maize genomes.</title>
        <authorList>
            <person name="Sun S."/>
            <person name="Zhou Y."/>
            <person name="Chen J."/>
            <person name="Shi J."/>
            <person name="Zhao H."/>
            <person name="Zhao H."/>
            <person name="Song W."/>
            <person name="Zhang M."/>
            <person name="Cui Y."/>
            <person name="Dong X."/>
            <person name="Liu H."/>
            <person name="Ma X."/>
            <person name="Jiao Y."/>
            <person name="Wang B."/>
            <person name="Wei X."/>
            <person name="Stein J.C."/>
            <person name="Glaubitz J.C."/>
            <person name="Lu F."/>
            <person name="Yu G."/>
            <person name="Liang C."/>
            <person name="Fengler K."/>
            <person name="Li B."/>
            <person name="Rafalski A."/>
            <person name="Schnable P.S."/>
            <person name="Ware D.H."/>
            <person name="Buckler E.S."/>
            <person name="Lai J."/>
        </authorList>
    </citation>
    <scope>NUCLEOTIDE SEQUENCE [LARGE SCALE GENOMIC DNA]</scope>
    <source>
        <strain evidence="7">cv. Missouri 17</strain>
        <tissue evidence="6">Seedling</tissue>
    </source>
</reference>
<evidence type="ECO:0000259" key="5">
    <source>
        <dbReference type="PROSITE" id="PS51634"/>
    </source>
</evidence>
<dbReference type="EMBL" id="NCVQ01000004">
    <property type="protein sequence ID" value="PWZ34146.1"/>
    <property type="molecule type" value="Genomic_DNA"/>
</dbReference>
<evidence type="ECO:0000256" key="2">
    <source>
        <dbReference type="ARBA" id="ARBA00007267"/>
    </source>
</evidence>
<dbReference type="PANTHER" id="PTHR46159:SF19">
    <property type="entry name" value="OS12G0605500 PROTEIN"/>
    <property type="match status" value="1"/>
</dbReference>
<feature type="region of interest" description="Disordered" evidence="4">
    <location>
        <begin position="452"/>
        <end position="471"/>
    </location>
</feature>
<feature type="compositionally biased region" description="Acidic residues" evidence="4">
    <location>
        <begin position="788"/>
        <end position="798"/>
    </location>
</feature>
<dbReference type="GO" id="GO:0003700">
    <property type="term" value="F:DNA-binding transcription factor activity"/>
    <property type="evidence" value="ECO:0007669"/>
    <property type="project" value="InterPro"/>
</dbReference>
<proteinExistence type="inferred from homology"/>
<sequence>MDTPDRPRAGAGAGFEERGRGSVPFVLGLDWSVAIQLIILGLSMRLGVPCKIAFQSVETLSYVTCHHDSGIDKAFVIDKLFVFHAGRDESVQLPHELHSPSSVRTRIGTSGSFRMIRCKDIVPENCNITCQLNEASIDSSDHTSSSTGQLTQSIKDAAGSMESDKDQCAGGKIDLTMSQECTGLEGMNLDESSPDRMDSSHSGIVVHENQLSEQNNDEPAAYNGVYMITHQSSSDMLTLAVPSGTEAQPMNDTQKADNPYPCESLLDVQSSGNCTQNSVHEPHLYWNGAVEGAAVAYTPQALPGALQSQLMPCNKLNEPKDYMPTEQNALSQHLRGMRRRSLFNEKAGLSNKGVDKASDHHPVNSTTPKCKTISGDNSKTLRTPPCALPGIGLHLNALAATATPKEKIVPQDIQSTINESSNLIGPAGSSPAPSEQNIINDDFTQTTDVATAEASSQGSPKKKRHKFDSGDGTSCKRCSCKKSKCLKLYCECFAAGVYCSEPCSCIGCMNNQSHTETVLSTRQQIESRNPLAFAPKVIHTSEPGLELRDFSNKTPASARHKRGCNCKKSSCLKKYCECFQGGVGCSISCRCEGCKNAFGKREGAAVLSIEEPKQGLEEKDVCVKEEKSEIEKQLVVYQTPDDAPAENVLTTPSMVQCSYCVCYASGSHCTELCGCEPCHNKPPQGAPWTAPVLPLKPVQTLEAGQEIVEQLIRSPMDLIRRKCTCKKSGCLKKYCDCYQGGAGCSINCKCDDCRNPFGRKVGVILDGKSSGLPAPVHVHERNGTEADSSGDDEEDDDLYMNRQLSPSPVSRESSFQQETLVGVEVQTMNGHLYPKPLTQVRPEPSSWQLSAARRPAEEPRGEVWRFSGRPGEDGASDAVEAARAVAVAPPRESRRPGTRGGDRLRFSIPRCVEAMSAMAELSPVEKSLAPDVFLDESNREIFLSLSVDVRPIWLRRKMKSLV</sequence>
<protein>
    <submittedName>
        <fullName evidence="6">CRC domain-containing protein TSO1</fullName>
    </submittedName>
</protein>
<dbReference type="Pfam" id="PF03638">
    <property type="entry name" value="TCR"/>
    <property type="match status" value="3"/>
</dbReference>
<evidence type="ECO:0000256" key="3">
    <source>
        <dbReference type="ARBA" id="ARBA00023242"/>
    </source>
</evidence>
<dbReference type="InterPro" id="IPR033467">
    <property type="entry name" value="Tesmin/TSO1-like_CXC"/>
</dbReference>